<comment type="subcellular location">
    <subcellularLocation>
        <location evidence="1">Nucleus</location>
    </subcellularLocation>
</comment>
<feature type="domain" description="RRM" evidence="7">
    <location>
        <begin position="659"/>
        <end position="735"/>
    </location>
</feature>
<dbReference type="GO" id="GO:0016593">
    <property type="term" value="C:Cdc73/Paf1 complex"/>
    <property type="evidence" value="ECO:0007669"/>
    <property type="project" value="InterPro"/>
</dbReference>
<protein>
    <recommendedName>
        <fullName evidence="7">RRM domain-containing protein</fullName>
    </recommendedName>
</protein>
<evidence type="ECO:0000313" key="9">
    <source>
        <dbReference type="Proteomes" id="UP000494206"/>
    </source>
</evidence>
<dbReference type="PANTHER" id="PTHR23146:SF0">
    <property type="entry name" value="RNA POLYMERASE-ASSOCIATED PROTEIN LEO1"/>
    <property type="match status" value="1"/>
</dbReference>
<evidence type="ECO:0000256" key="3">
    <source>
        <dbReference type="ARBA" id="ARBA00023242"/>
    </source>
</evidence>
<dbReference type="InterPro" id="IPR007149">
    <property type="entry name" value="Leo1"/>
</dbReference>
<organism evidence="8 9">
    <name type="scientific">Caenorhabditis bovis</name>
    <dbReference type="NCBI Taxonomy" id="2654633"/>
    <lineage>
        <taxon>Eukaryota</taxon>
        <taxon>Metazoa</taxon>
        <taxon>Ecdysozoa</taxon>
        <taxon>Nematoda</taxon>
        <taxon>Chromadorea</taxon>
        <taxon>Rhabditida</taxon>
        <taxon>Rhabditina</taxon>
        <taxon>Rhabditomorpha</taxon>
        <taxon>Rhabditoidea</taxon>
        <taxon>Rhabditidae</taxon>
        <taxon>Peloderinae</taxon>
        <taxon>Caenorhabditis</taxon>
    </lineage>
</organism>
<keyword evidence="4" id="KW-0694">RNA-binding</keyword>
<evidence type="ECO:0000256" key="5">
    <source>
        <dbReference type="SAM" id="Coils"/>
    </source>
</evidence>
<feature type="coiled-coil region" evidence="5">
    <location>
        <begin position="226"/>
        <end position="253"/>
    </location>
</feature>
<gene>
    <name evidence="8" type="ORF">CBOVIS_LOCUS8914</name>
</gene>
<dbReference type="InterPro" id="IPR000504">
    <property type="entry name" value="RRM_dom"/>
</dbReference>
<feature type="region of interest" description="Disordered" evidence="6">
    <location>
        <begin position="507"/>
        <end position="539"/>
    </location>
</feature>
<keyword evidence="9" id="KW-1185">Reference proteome</keyword>
<dbReference type="Proteomes" id="UP000494206">
    <property type="component" value="Unassembled WGS sequence"/>
</dbReference>
<dbReference type="InterPro" id="IPR012677">
    <property type="entry name" value="Nucleotide-bd_a/b_plait_sf"/>
</dbReference>
<keyword evidence="5" id="KW-0175">Coiled coil</keyword>
<dbReference type="InterPro" id="IPR035979">
    <property type="entry name" value="RBD_domain_sf"/>
</dbReference>
<dbReference type="GO" id="GO:1990269">
    <property type="term" value="F:RNA polymerase II C-terminal domain phosphoserine binding"/>
    <property type="evidence" value="ECO:0007669"/>
    <property type="project" value="TreeGrafter"/>
</dbReference>
<dbReference type="Gene3D" id="3.30.70.330">
    <property type="match status" value="2"/>
</dbReference>
<dbReference type="Pfam" id="PF00076">
    <property type="entry name" value="RRM_1"/>
    <property type="match status" value="2"/>
</dbReference>
<sequence length="1189" mass="135354">MDPDSDIEQMDTGFDSENSDEEAFVDYYEKIANVKAKLAEDEHNVKLNNELIELLHKNGDFDELAEARERFAKRFPLNETNWLIWLKSERESENSNIDTIEAMFDRAVADSNTVAIWEERIYFGLSVNLNFAREKCEQALSAVGTRFDKGGLIWMLYFNTERSHFDMLQDQHEKQKHAMNIVNLYKRALRVPTGLLEDIYQEGIAFCKEIGCDNFISELQSAHDTTKKVQKTYEELEKVLKNENTRADGLRKYLEHETKNGDPGRIQMVHERFVEAYPDDEYVWSAYGVWCEQKLKVHSVTCQVYERAIRFCPYSCILHQQALLAYERASAPYEKIEQIWNYAKDNVINSADDGRNLYRTYIYLLRRRIAASSETHDYSPIAQIFEEGAAKLREWFPHNWDPRADYRQNQAFFYAQLLKDMDKFRAVWDDILASGFGKNAQKWIDGAKLERQFGDLQHVRKLLNKALNSVSDNVNDIYEYYVQFEREEGTLEQLDLVLEKVNAQVAHRAARPQKKKRELDEPKEAPIRKAKGDGSFKSPTLPSIGNGVSKIKLKNDVPTSSDIPVEEAKRTVFVSNLDFGTTDEQIRQVLDGVESVRFATRAHSKLHRGFGYVVLEKPELVAKALEKDRVLVNGRPMFISENDPEKRVGFKYATGLEKTKVFVRNVHFQATEEEIKEVFSKFGPVLSVRIVRHKNGQPKGVAYVEFETEDAASKSILGGDLKIRDREIAVALSDPPAKKDKKAENPKATTTSVENALPRKGHAGMLQFVPRAAAGQGSNRSGSSSPASSGGDDAGPAKRGMISESSDDDDDQRSAPGPAPLLQQDDDEGLDSEREGDVATVAKKASNLFGDDDISSSSDEDAPKKRASDKDSDAESKGSIDQLHGIVMHDPDEDPEVEQEKEHVLNTEASLPKLRTEFGDGPYYARMPNFLSVSTHPFDPELYEEDEDDDQVKMDEEGRNRLKLRVENTIRWRRTTNEAGEEVRESNAKFVKWSDGTMSLYLGNEIFEVTMMPLNANNLPQLYGRQIGGMTCQAILQKRITFRPHSTDSQTHRKVTLNMADRTRKTGQVKVMDDVGHNPEILRRENARKEEEALRAYMRRTQMVRNTFRPRNRFGGMGGGGGYSDDEEMPSRKSKGKKKEAPIIGASSDESDESETKNKKSDESDSDEEYRKRKMQQKKTIVTSDEESS</sequence>
<name>A0A8S1F471_9PELO</name>
<dbReference type="PANTHER" id="PTHR23146">
    <property type="entry name" value="LEO1 PROTEIN"/>
    <property type="match status" value="1"/>
</dbReference>
<dbReference type="SMART" id="SM00360">
    <property type="entry name" value="RRM"/>
    <property type="match status" value="2"/>
</dbReference>
<feature type="region of interest" description="Disordered" evidence="6">
    <location>
        <begin position="732"/>
        <end position="761"/>
    </location>
</feature>
<proteinExistence type="predicted"/>
<dbReference type="GO" id="GO:0006368">
    <property type="term" value="P:transcription elongation by RNA polymerase II"/>
    <property type="evidence" value="ECO:0007669"/>
    <property type="project" value="InterPro"/>
</dbReference>
<evidence type="ECO:0000256" key="2">
    <source>
        <dbReference type="ARBA" id="ARBA00022737"/>
    </source>
</evidence>
<evidence type="ECO:0000313" key="8">
    <source>
        <dbReference type="EMBL" id="CAB3406909.1"/>
    </source>
</evidence>
<dbReference type="SUPFAM" id="SSF48452">
    <property type="entry name" value="TPR-like"/>
    <property type="match status" value="1"/>
</dbReference>
<dbReference type="SUPFAM" id="SSF54928">
    <property type="entry name" value="RNA-binding domain, RBD"/>
    <property type="match status" value="2"/>
</dbReference>
<dbReference type="InterPro" id="IPR008847">
    <property type="entry name" value="Suf"/>
</dbReference>
<dbReference type="AlphaFoldDB" id="A0A8S1F471"/>
<reference evidence="8 9" key="1">
    <citation type="submission" date="2020-04" db="EMBL/GenBank/DDBJ databases">
        <authorList>
            <person name="Laetsch R D."/>
            <person name="Stevens L."/>
            <person name="Kumar S."/>
            <person name="Blaxter L. M."/>
        </authorList>
    </citation>
    <scope>NUCLEOTIDE SEQUENCE [LARGE SCALE GENOMIC DNA]</scope>
</reference>
<feature type="compositionally biased region" description="Acidic residues" evidence="6">
    <location>
        <begin position="850"/>
        <end position="860"/>
    </location>
</feature>
<comment type="caution">
    <text evidence="8">The sequence shown here is derived from an EMBL/GenBank/DDBJ whole genome shotgun (WGS) entry which is preliminary data.</text>
</comment>
<dbReference type="Gene3D" id="1.25.40.10">
    <property type="entry name" value="Tetratricopeptide repeat domain"/>
    <property type="match status" value="2"/>
</dbReference>
<dbReference type="EMBL" id="CADEPM010000005">
    <property type="protein sequence ID" value="CAB3406909.1"/>
    <property type="molecule type" value="Genomic_DNA"/>
</dbReference>
<keyword evidence="2" id="KW-0677">Repeat</keyword>
<feature type="domain" description="RRM" evidence="7">
    <location>
        <begin position="570"/>
        <end position="644"/>
    </location>
</feature>
<feature type="region of interest" description="Disordered" evidence="6">
    <location>
        <begin position="1103"/>
        <end position="1189"/>
    </location>
</feature>
<feature type="compositionally biased region" description="Basic and acidic residues" evidence="6">
    <location>
        <begin position="861"/>
        <end position="878"/>
    </location>
</feature>
<feature type="compositionally biased region" description="Low complexity" evidence="6">
    <location>
        <begin position="773"/>
        <end position="791"/>
    </location>
</feature>
<evidence type="ECO:0000256" key="4">
    <source>
        <dbReference type="PROSITE-ProRule" id="PRU00176"/>
    </source>
</evidence>
<dbReference type="InterPro" id="IPR003107">
    <property type="entry name" value="HAT"/>
</dbReference>
<dbReference type="InterPro" id="IPR011990">
    <property type="entry name" value="TPR-like_helical_dom_sf"/>
</dbReference>
<evidence type="ECO:0000256" key="1">
    <source>
        <dbReference type="ARBA" id="ARBA00004123"/>
    </source>
</evidence>
<dbReference type="Pfam" id="PF05843">
    <property type="entry name" value="Suf"/>
    <property type="match status" value="1"/>
</dbReference>
<feature type="compositionally biased region" description="Basic and acidic residues" evidence="6">
    <location>
        <begin position="736"/>
        <end position="745"/>
    </location>
</feature>
<dbReference type="GO" id="GO:0003723">
    <property type="term" value="F:RNA binding"/>
    <property type="evidence" value="ECO:0007669"/>
    <property type="project" value="UniProtKB-UniRule"/>
</dbReference>
<feature type="region of interest" description="Disordered" evidence="6">
    <location>
        <begin position="773"/>
        <end position="900"/>
    </location>
</feature>
<feature type="compositionally biased region" description="Basic and acidic residues" evidence="6">
    <location>
        <begin position="1154"/>
        <end position="1163"/>
    </location>
</feature>
<evidence type="ECO:0000259" key="7">
    <source>
        <dbReference type="PROSITE" id="PS50102"/>
    </source>
</evidence>
<dbReference type="GO" id="GO:0006396">
    <property type="term" value="P:RNA processing"/>
    <property type="evidence" value="ECO:0007669"/>
    <property type="project" value="InterPro"/>
</dbReference>
<dbReference type="Pfam" id="PF04004">
    <property type="entry name" value="Leo1"/>
    <property type="match status" value="1"/>
</dbReference>
<evidence type="ECO:0000256" key="6">
    <source>
        <dbReference type="SAM" id="MobiDB-lite"/>
    </source>
</evidence>
<keyword evidence="3" id="KW-0539">Nucleus</keyword>
<dbReference type="PROSITE" id="PS50102">
    <property type="entry name" value="RRM"/>
    <property type="match status" value="2"/>
</dbReference>
<accession>A0A8S1F471</accession>
<dbReference type="SMART" id="SM00386">
    <property type="entry name" value="HAT"/>
    <property type="match status" value="8"/>
</dbReference>
<feature type="compositionally biased region" description="Basic and acidic residues" evidence="6">
    <location>
        <begin position="517"/>
        <end position="534"/>
    </location>
</feature>
<dbReference type="GO" id="GO:0032968">
    <property type="term" value="P:positive regulation of transcription elongation by RNA polymerase II"/>
    <property type="evidence" value="ECO:0007669"/>
    <property type="project" value="TreeGrafter"/>
</dbReference>
<dbReference type="OrthoDB" id="6921389at2759"/>